<dbReference type="EMBL" id="OP413839">
    <property type="protein sequence ID" value="UYL64917.1"/>
    <property type="molecule type" value="Genomic_DNA"/>
</dbReference>
<name>A0AA46TDY1_9VIRU</name>
<keyword evidence="3" id="KW-1185">Reference proteome</keyword>
<evidence type="ECO:0000313" key="3">
    <source>
        <dbReference type="Proteomes" id="UP001156272"/>
    </source>
</evidence>
<keyword evidence="1" id="KW-1133">Transmembrane helix</keyword>
<evidence type="ECO:0000256" key="1">
    <source>
        <dbReference type="SAM" id="Phobius"/>
    </source>
</evidence>
<protein>
    <submittedName>
        <fullName evidence="2">Uncharacterized protein</fullName>
    </submittedName>
</protein>
<sequence length="84" mass="9199">MEERGTPITEEYVNTLLVCFGISFVAGIIIPLGLAMLLAINASIFIHITGALLLGVSGLVLYLAYRINKKYEEQKKRMKGGDTP</sequence>
<feature type="transmembrane region" description="Helical" evidence="1">
    <location>
        <begin position="44"/>
        <end position="65"/>
    </location>
</feature>
<reference evidence="2 3" key="1">
    <citation type="submission" date="2022-09" db="EMBL/GenBank/DDBJ databases">
        <title>Evolutionary Diversification of Methanotrophic Ca. Methanophagales (ANME-1) and Their Expansive Virome.</title>
        <authorList>
            <person name="Laso-Perez R."/>
            <person name="Wu F."/>
            <person name="Cremiere A."/>
            <person name="Speth D.R."/>
            <person name="Magyar J.S."/>
            <person name="Krupovic M."/>
            <person name="Orphan V.J."/>
        </authorList>
    </citation>
    <scope>NUCLEOTIDE SEQUENCE [LARGE SCALE GENOMIC DNA]</scope>
    <source>
        <strain evidence="2">PBV082</strain>
    </source>
</reference>
<organism evidence="2 3">
    <name type="scientific">Methanophagales virus PBV082</name>
    <dbReference type="NCBI Taxonomy" id="3071307"/>
    <lineage>
        <taxon>Viruses</taxon>
        <taxon>Viruses incertae sedis</taxon>
        <taxon>Itzamnaviridae</taxon>
        <taxon>Pletoitzamnavirus</taxon>
        <taxon>Pletoitzamnavirus pescaderoense</taxon>
    </lineage>
</organism>
<keyword evidence="1" id="KW-0472">Membrane</keyword>
<evidence type="ECO:0000313" key="2">
    <source>
        <dbReference type="EMBL" id="UYL64917.1"/>
    </source>
</evidence>
<dbReference type="Proteomes" id="UP001156272">
    <property type="component" value="Segment"/>
</dbReference>
<feature type="transmembrane region" description="Helical" evidence="1">
    <location>
        <begin position="12"/>
        <end position="38"/>
    </location>
</feature>
<proteinExistence type="predicted"/>
<keyword evidence="1" id="KW-0812">Transmembrane</keyword>
<gene>
    <name evidence="2" type="ORF">EJNHJLOP_00028</name>
</gene>
<accession>A0AA46TDY1</accession>